<comment type="caution">
    <text evidence="2">The sequence shown here is derived from an EMBL/GenBank/DDBJ whole genome shotgun (WGS) entry which is preliminary data.</text>
</comment>
<feature type="region of interest" description="Disordered" evidence="1">
    <location>
        <begin position="1"/>
        <end position="66"/>
    </location>
</feature>
<feature type="non-terminal residue" evidence="2">
    <location>
        <position position="1"/>
    </location>
</feature>
<accession>A0A9P1DLH9</accession>
<feature type="compositionally biased region" description="Low complexity" evidence="1">
    <location>
        <begin position="55"/>
        <end position="66"/>
    </location>
</feature>
<keyword evidence="4" id="KW-1185">Reference proteome</keyword>
<dbReference type="EMBL" id="CAMXCT020005423">
    <property type="protein sequence ID" value="CAL1165683.1"/>
    <property type="molecule type" value="Genomic_DNA"/>
</dbReference>
<evidence type="ECO:0000256" key="1">
    <source>
        <dbReference type="SAM" id="MobiDB-lite"/>
    </source>
</evidence>
<evidence type="ECO:0000313" key="3">
    <source>
        <dbReference type="EMBL" id="CAL4799620.1"/>
    </source>
</evidence>
<gene>
    <name evidence="2" type="ORF">C1SCF055_LOCUS37379</name>
</gene>
<dbReference type="AlphaFoldDB" id="A0A9P1DLH9"/>
<dbReference type="EMBL" id="CAMXCT010005423">
    <property type="protein sequence ID" value="CAI4012308.1"/>
    <property type="molecule type" value="Genomic_DNA"/>
</dbReference>
<dbReference type="Proteomes" id="UP001152797">
    <property type="component" value="Unassembled WGS sequence"/>
</dbReference>
<proteinExistence type="predicted"/>
<sequence>GDGICTGPCAASHGSPVKQVVPVEKDPENPFEEYAETADQHEASQPDEPSVDGGAEPPQAASPPAQVEMVTPPRLEEQPVFAWTPSEKPVRTIKKQPGNHTGKMYETAQTCKNCKEQKVLEWKRVKPPSAHGALCGWCRQRTQDDFSKAQLEAIAGESKDLRAEWKSHDLEASDRAEATRNEECFALVVRETHVVEQGWCVQRYSTSTNYEQFREECLHSWCVQRSLAQGWFVQHCSTMAHYEQFREECLHSWCVQAHWLADGVSSTAALWFSKRSSGKSGFTRGVRKAYWLADPLAYPTITATCSFAAMPPKKKQKRKRTTEARKLERPKKVLKDALVAFRTAAGNSETVAETLWELLTSEERADLSVHTQEAYDASSAAGLSKVVKQVARYAEGTSDASSAARRVLAQAGKDVFKKKKRTEKALGFKFGRKLWSKVCNKAGGQKRGRKSIVKDPSNIQKVREFLLANSQISSHYRKIGHELVQCRALTRSKSKLWKLNQGMQDLMSLTSWLRHLKVEHPQFTKFKKKVDMCPICHKYDKLVVPRVNQYVEGAFHQVRALDATYFENLDNHWNSLEAAGKTDPEGKTGLQFVRGAVNYIEKKMDARRLKTTPSGKGVRQHLNALREAEIKALLQRRLQAQKYAKVGITARRQTELQRILAEEKQRAKRSQKARRERAHFKASESSTACFDWPSASRAYGTAQNFANALALHPPA</sequence>
<reference evidence="2" key="1">
    <citation type="submission" date="2022-10" db="EMBL/GenBank/DDBJ databases">
        <authorList>
            <person name="Chen Y."/>
            <person name="Dougan E. K."/>
            <person name="Chan C."/>
            <person name="Rhodes N."/>
            <person name="Thang M."/>
        </authorList>
    </citation>
    <scope>NUCLEOTIDE SEQUENCE</scope>
</reference>
<protein>
    <submittedName>
        <fullName evidence="2">Uncharacterized protein</fullName>
    </submittedName>
</protein>
<organism evidence="2">
    <name type="scientific">Cladocopium goreaui</name>
    <dbReference type="NCBI Taxonomy" id="2562237"/>
    <lineage>
        <taxon>Eukaryota</taxon>
        <taxon>Sar</taxon>
        <taxon>Alveolata</taxon>
        <taxon>Dinophyceae</taxon>
        <taxon>Suessiales</taxon>
        <taxon>Symbiodiniaceae</taxon>
        <taxon>Cladocopium</taxon>
    </lineage>
</organism>
<name>A0A9P1DLH9_9DINO</name>
<evidence type="ECO:0000313" key="2">
    <source>
        <dbReference type="EMBL" id="CAI4012308.1"/>
    </source>
</evidence>
<reference evidence="3 4" key="2">
    <citation type="submission" date="2024-05" db="EMBL/GenBank/DDBJ databases">
        <authorList>
            <person name="Chen Y."/>
            <person name="Shah S."/>
            <person name="Dougan E. K."/>
            <person name="Thang M."/>
            <person name="Chan C."/>
        </authorList>
    </citation>
    <scope>NUCLEOTIDE SEQUENCE [LARGE SCALE GENOMIC DNA]</scope>
</reference>
<dbReference type="EMBL" id="CAMXCT030005423">
    <property type="protein sequence ID" value="CAL4799620.1"/>
    <property type="molecule type" value="Genomic_DNA"/>
</dbReference>
<feature type="non-terminal residue" evidence="2">
    <location>
        <position position="715"/>
    </location>
</feature>
<evidence type="ECO:0000313" key="4">
    <source>
        <dbReference type="Proteomes" id="UP001152797"/>
    </source>
</evidence>